<proteinExistence type="predicted"/>
<sequence>MPSNLPADKTLKKGDYDFRQSNMVISFYKWRDNRIVYVASNYHGNERSSVSRKQNDGTSISVVYPLSIKDYNNSAHAGLWNCINCNLASITTISDTQVLIRKEDCELEIVFHNGLERKLEKMEEKWEVKTEEIEQATVNLEIETKYLGDRMVKGEEKVRKIEEKVERSMSELGMQEMVIMKM</sequence>
<comment type="caution">
    <text evidence="2">The sequence shown here is derived from an EMBL/GenBank/DDBJ whole genome shotgun (WGS) entry which is preliminary data.</text>
</comment>
<dbReference type="EMBL" id="JASPKY010000366">
    <property type="protein sequence ID" value="KAK9703623.1"/>
    <property type="molecule type" value="Genomic_DNA"/>
</dbReference>
<reference evidence="2 3" key="1">
    <citation type="journal article" date="2024" name="BMC Genomics">
        <title>De novo assembly and annotation of Popillia japonica's genome with initial clues to its potential as an invasive pest.</title>
        <authorList>
            <person name="Cucini C."/>
            <person name="Boschi S."/>
            <person name="Funari R."/>
            <person name="Cardaioli E."/>
            <person name="Iannotti N."/>
            <person name="Marturano G."/>
            <person name="Paoli F."/>
            <person name="Bruttini M."/>
            <person name="Carapelli A."/>
            <person name="Frati F."/>
            <person name="Nardi F."/>
        </authorList>
    </citation>
    <scope>NUCLEOTIDE SEQUENCE [LARGE SCALE GENOMIC DNA]</scope>
    <source>
        <strain evidence="2">DMR45628</strain>
    </source>
</reference>
<accession>A0AAW1JJN6</accession>
<evidence type="ECO:0000313" key="3">
    <source>
        <dbReference type="Proteomes" id="UP001458880"/>
    </source>
</evidence>
<name>A0AAW1JJN6_POPJA</name>
<gene>
    <name evidence="2" type="ORF">QE152_g29249</name>
</gene>
<feature type="coiled-coil region" evidence="1">
    <location>
        <begin position="112"/>
        <end position="171"/>
    </location>
</feature>
<evidence type="ECO:0000313" key="2">
    <source>
        <dbReference type="EMBL" id="KAK9703623.1"/>
    </source>
</evidence>
<keyword evidence="1" id="KW-0175">Coiled coil</keyword>
<organism evidence="2 3">
    <name type="scientific">Popillia japonica</name>
    <name type="common">Japanese beetle</name>
    <dbReference type="NCBI Taxonomy" id="7064"/>
    <lineage>
        <taxon>Eukaryota</taxon>
        <taxon>Metazoa</taxon>
        <taxon>Ecdysozoa</taxon>
        <taxon>Arthropoda</taxon>
        <taxon>Hexapoda</taxon>
        <taxon>Insecta</taxon>
        <taxon>Pterygota</taxon>
        <taxon>Neoptera</taxon>
        <taxon>Endopterygota</taxon>
        <taxon>Coleoptera</taxon>
        <taxon>Polyphaga</taxon>
        <taxon>Scarabaeiformia</taxon>
        <taxon>Scarabaeidae</taxon>
        <taxon>Rutelinae</taxon>
        <taxon>Popillia</taxon>
    </lineage>
</organism>
<keyword evidence="3" id="KW-1185">Reference proteome</keyword>
<dbReference type="AlphaFoldDB" id="A0AAW1JJN6"/>
<evidence type="ECO:0000256" key="1">
    <source>
        <dbReference type="SAM" id="Coils"/>
    </source>
</evidence>
<dbReference type="Proteomes" id="UP001458880">
    <property type="component" value="Unassembled WGS sequence"/>
</dbReference>
<protein>
    <submittedName>
        <fullName evidence="2">Uncharacterized protein</fullName>
    </submittedName>
</protein>